<dbReference type="SMART" id="SM00369">
    <property type="entry name" value="LRR_TYP"/>
    <property type="match status" value="4"/>
</dbReference>
<name>A0A183A3Z6_9TREM</name>
<proteinExistence type="predicted"/>
<evidence type="ECO:0000313" key="5">
    <source>
        <dbReference type="Proteomes" id="UP000272942"/>
    </source>
</evidence>
<feature type="signal peptide" evidence="3">
    <location>
        <begin position="1"/>
        <end position="22"/>
    </location>
</feature>
<evidence type="ECO:0000256" key="1">
    <source>
        <dbReference type="ARBA" id="ARBA00022614"/>
    </source>
</evidence>
<dbReference type="WBParaSite" id="ECPE_0000168101-mRNA-1">
    <property type="protein sequence ID" value="ECPE_0000168101-mRNA-1"/>
    <property type="gene ID" value="ECPE_0000168101"/>
</dbReference>
<sequence length="215" mass="24460">MPGLIIWLQRVLLLWLTHLPRYYSICAPQLDVTKFQCSHMRLIEVPGNINRQTEELDLSNNLIEVLHEDSFHRLHSLRRLVLSHNKIYKITERAFLAVAHTLTYLDLRNNQIMSNSITSFPVTALAPLIHLTHLDLSGNPMAVIPTGFLRYMGANLTQLDLSAIPMKVQIQPGAFRGLARLHRLNFAGNSFADFNEESFEGLRPAQFSQLSLHGV</sequence>
<dbReference type="InterPro" id="IPR003591">
    <property type="entry name" value="Leu-rich_rpt_typical-subtyp"/>
</dbReference>
<protein>
    <submittedName>
        <fullName evidence="6">LRRNT domain-containing protein</fullName>
    </submittedName>
</protein>
<gene>
    <name evidence="4" type="ORF">ECPE_LOCUS1682</name>
</gene>
<dbReference type="Pfam" id="PF13516">
    <property type="entry name" value="LRR_6"/>
    <property type="match status" value="1"/>
</dbReference>
<dbReference type="Pfam" id="PF13855">
    <property type="entry name" value="LRR_8"/>
    <property type="match status" value="1"/>
</dbReference>
<dbReference type="Gene3D" id="3.80.10.10">
    <property type="entry name" value="Ribonuclease Inhibitor"/>
    <property type="match status" value="2"/>
</dbReference>
<dbReference type="Proteomes" id="UP000272942">
    <property type="component" value="Unassembled WGS sequence"/>
</dbReference>
<keyword evidence="2" id="KW-0677">Repeat</keyword>
<feature type="chain" id="PRO_5043137796" evidence="3">
    <location>
        <begin position="23"/>
        <end position="215"/>
    </location>
</feature>
<organism evidence="6">
    <name type="scientific">Echinostoma caproni</name>
    <dbReference type="NCBI Taxonomy" id="27848"/>
    <lineage>
        <taxon>Eukaryota</taxon>
        <taxon>Metazoa</taxon>
        <taxon>Spiralia</taxon>
        <taxon>Lophotrochozoa</taxon>
        <taxon>Platyhelminthes</taxon>
        <taxon>Trematoda</taxon>
        <taxon>Digenea</taxon>
        <taxon>Plagiorchiida</taxon>
        <taxon>Echinostomata</taxon>
        <taxon>Echinostomatoidea</taxon>
        <taxon>Echinostomatidae</taxon>
        <taxon>Echinostoma</taxon>
    </lineage>
</organism>
<evidence type="ECO:0000313" key="6">
    <source>
        <dbReference type="WBParaSite" id="ECPE_0000168101-mRNA-1"/>
    </source>
</evidence>
<evidence type="ECO:0000313" key="4">
    <source>
        <dbReference type="EMBL" id="VDP44144.1"/>
    </source>
</evidence>
<dbReference type="PROSITE" id="PS51450">
    <property type="entry name" value="LRR"/>
    <property type="match status" value="1"/>
</dbReference>
<dbReference type="InterPro" id="IPR032675">
    <property type="entry name" value="LRR_dom_sf"/>
</dbReference>
<dbReference type="EMBL" id="UZAN01012999">
    <property type="protein sequence ID" value="VDP44144.1"/>
    <property type="molecule type" value="Genomic_DNA"/>
</dbReference>
<dbReference type="OrthoDB" id="6240959at2759"/>
<evidence type="ECO:0000256" key="3">
    <source>
        <dbReference type="SAM" id="SignalP"/>
    </source>
</evidence>
<keyword evidence="3" id="KW-0732">Signal</keyword>
<reference evidence="6" key="1">
    <citation type="submission" date="2016-06" db="UniProtKB">
        <authorList>
            <consortium name="WormBaseParasite"/>
        </authorList>
    </citation>
    <scope>IDENTIFICATION</scope>
</reference>
<keyword evidence="5" id="KW-1185">Reference proteome</keyword>
<dbReference type="PANTHER" id="PTHR24366">
    <property type="entry name" value="IG(IMMUNOGLOBULIN) AND LRR(LEUCINE RICH REPEAT) DOMAINS"/>
    <property type="match status" value="1"/>
</dbReference>
<reference evidence="4 5" key="2">
    <citation type="submission" date="2018-11" db="EMBL/GenBank/DDBJ databases">
        <authorList>
            <consortium name="Pathogen Informatics"/>
        </authorList>
    </citation>
    <scope>NUCLEOTIDE SEQUENCE [LARGE SCALE GENOMIC DNA]</scope>
    <source>
        <strain evidence="4 5">Egypt</strain>
    </source>
</reference>
<accession>A0A183A3Z6</accession>
<dbReference type="PANTHER" id="PTHR24366:SF96">
    <property type="entry name" value="LEUCINE RICH REPEAT CONTAINING 53"/>
    <property type="match status" value="1"/>
</dbReference>
<dbReference type="SUPFAM" id="SSF52058">
    <property type="entry name" value="L domain-like"/>
    <property type="match status" value="1"/>
</dbReference>
<dbReference type="InterPro" id="IPR001611">
    <property type="entry name" value="Leu-rich_rpt"/>
</dbReference>
<keyword evidence="1" id="KW-0433">Leucine-rich repeat</keyword>
<evidence type="ECO:0000256" key="2">
    <source>
        <dbReference type="ARBA" id="ARBA00022737"/>
    </source>
</evidence>
<dbReference type="AlphaFoldDB" id="A0A183A3Z6"/>